<dbReference type="HOGENOM" id="CLU_045255_0_0_6"/>
<sequence length="471" mass="53442">MDKKQLRKKVAIIGGGIAGSSIAMYLSQFDIDIQLFEQGNSLVNGPPICHLHAGGNLYREISDEQCLTLLRESVETVRFFPHTMNMRPTIIAVPKSDDGDPMDLLPRLHLLQKAYAQLIKNEPKNEVFGPASDYFHHYTKADLKRIAQYQPTSTPQTAEEWMIPFVHHVNLDELKYPVVLVQEYGLSVFRMAATAQLTLEQQENVSVKLLAHVNSIKKANQPHIEPSWNLSYIQSEQQYTSHFDYIINSAGFKTGIIDDLVQKKVKRLIEFKAAYVAHWKEDSYGKWPEIIFHGKRGTPQGMAQFTPYPNGYFQLHGMTEEITLFRNGLSQSCEVSSQPKIADNLKRKLTQGWDVSVQTERTERAIKHISQFMPQFNKATPFGKPLYGAQQIPGNDITLRAANVVYTGDGYFRAEIVKASSGIECAKEIKRILKLDGKITFLPSIEKEDIEHLSQMLAAQRGYPIELAQIY</sequence>
<dbReference type="PATRIC" id="fig|80852.17.peg.3406"/>
<reference evidence="2" key="1">
    <citation type="submission" date="2014-09" db="EMBL/GenBank/DDBJ databases">
        <authorList>
            <person name="Hjerde E."/>
        </authorList>
    </citation>
    <scope>NUCLEOTIDE SEQUENCE [LARGE SCALE GENOMIC DNA]</scope>
    <source>
        <strain evidence="2">06/09/139</strain>
    </source>
</reference>
<dbReference type="AlphaFoldDB" id="A0A090I6F4"/>
<dbReference type="Proteomes" id="UP000032427">
    <property type="component" value="Chromosome 2"/>
</dbReference>
<evidence type="ECO:0000313" key="1">
    <source>
        <dbReference type="EMBL" id="CED57270.1"/>
    </source>
</evidence>
<protein>
    <submittedName>
        <fullName evidence="1">Putative exported oxidoreductase</fullName>
    </submittedName>
</protein>
<evidence type="ECO:0000313" key="2">
    <source>
        <dbReference type="Proteomes" id="UP000032427"/>
    </source>
</evidence>
<dbReference type="GeneID" id="28542883"/>
<proteinExistence type="predicted"/>
<name>A0A090I6F4_9GAMM</name>
<dbReference type="EMBL" id="LN554847">
    <property type="protein sequence ID" value="CED57270.1"/>
    <property type="molecule type" value="Genomic_DNA"/>
</dbReference>
<organism evidence="1 2">
    <name type="scientific">Aliivibrio wodanis</name>
    <dbReference type="NCBI Taxonomy" id="80852"/>
    <lineage>
        <taxon>Bacteria</taxon>
        <taxon>Pseudomonadati</taxon>
        <taxon>Pseudomonadota</taxon>
        <taxon>Gammaproteobacteria</taxon>
        <taxon>Vibrionales</taxon>
        <taxon>Vibrionaceae</taxon>
        <taxon>Aliivibrio</taxon>
    </lineage>
</organism>
<dbReference type="Gene3D" id="3.50.50.60">
    <property type="entry name" value="FAD/NAD(P)-binding domain"/>
    <property type="match status" value="1"/>
</dbReference>
<accession>A0A090I6F4</accession>
<dbReference type="SUPFAM" id="SSF51905">
    <property type="entry name" value="FAD/NAD(P)-binding domain"/>
    <property type="match status" value="1"/>
</dbReference>
<dbReference type="Pfam" id="PF13450">
    <property type="entry name" value="NAD_binding_8"/>
    <property type="match status" value="1"/>
</dbReference>
<keyword evidence="2" id="KW-1185">Reference proteome</keyword>
<dbReference type="STRING" id="80852.AWOD_II_0630"/>
<dbReference type="KEGG" id="awd:AWOD_II_0630"/>
<gene>
    <name evidence="1" type="ORF">AWOD_II_0630</name>
</gene>
<dbReference type="InterPro" id="IPR036188">
    <property type="entry name" value="FAD/NAD-bd_sf"/>
</dbReference>
<dbReference type="OrthoDB" id="1401001at2"/>